<evidence type="ECO:0000313" key="4">
    <source>
        <dbReference type="Proteomes" id="UP000001593"/>
    </source>
</evidence>
<dbReference type="Proteomes" id="UP000001593">
    <property type="component" value="Unassembled WGS sequence"/>
</dbReference>
<name>A7RQ09_NEMVE</name>
<accession>A7RQ09</accession>
<feature type="region of interest" description="Disordered" evidence="1">
    <location>
        <begin position="129"/>
        <end position="150"/>
    </location>
</feature>
<dbReference type="Gene3D" id="2.60.220.30">
    <property type="match status" value="2"/>
</dbReference>
<sequence>MAAGRWAVGVGADHNKVLGQALTGKVERKSGLPVKGNVDLQRFAAGVPADSWFAAMVKGDSRRCHLGENRLPKMNGGLPLVIEDEPHSGPALSERAPEPIGSIYVAPRPEEMLSSLKRLPRPTVIEDEISKSSPSIPLPPPRAERLPILPRPTPDESCDIYYLPEAIKHGSVQSLQTDFQMEIAGPKIQKTQFVQEIDLHRVECKIMDDKGATWELESFGIFLNIPPGALKQSVEIQCVRHSPTVFPSVDGEVFVSHIVEVGPKPLTSFFTPMRPILLHIRHSGGNALGYETVAKVINGKTWEDIDSSIVHDEDQGSYSREVKVVKPMTVAIVKRLKFTRFEVSVEGGTFSSSSGKVHKTSLSGPRPKVILSSWPRADVTFPEGAITHPCQGKMAVLPIPSSAPQKAGWSPYPILIMEGFRGLHFQKPVTVTFPFEHPSSETSSIRLLCGENGEWRDVTDEVKITESHMLEFEVRHFSSLWPWVVLGTLASVGSLVAHASQLASYVRRVPVAAYIAAFQMSEPDMDKFDMALLSCSAHEYQEHRVRLEGDGYHFLGFDSPDLRAQDEIYPELVGGLTEVPSSEMYPTKLANLSEAEVALSFHMAANRAIDSGNESSIEPSKD</sequence>
<dbReference type="HOGENOM" id="CLU_439622_0_0_1"/>
<reference evidence="3 4" key="1">
    <citation type="journal article" date="2007" name="Science">
        <title>Sea anemone genome reveals ancestral eumetazoan gene repertoire and genomic organization.</title>
        <authorList>
            <person name="Putnam N.H."/>
            <person name="Srivastava M."/>
            <person name="Hellsten U."/>
            <person name="Dirks B."/>
            <person name="Chapman J."/>
            <person name="Salamov A."/>
            <person name="Terry A."/>
            <person name="Shapiro H."/>
            <person name="Lindquist E."/>
            <person name="Kapitonov V.V."/>
            <person name="Jurka J."/>
            <person name="Genikhovich G."/>
            <person name="Grigoriev I.V."/>
            <person name="Lucas S.M."/>
            <person name="Steele R.E."/>
            <person name="Finnerty J.R."/>
            <person name="Technau U."/>
            <person name="Martindale M.Q."/>
            <person name="Rokhsar D.S."/>
        </authorList>
    </citation>
    <scope>NUCLEOTIDE SEQUENCE [LARGE SCALE GENOMIC DNA]</scope>
    <source>
        <strain evidence="4">CH2 X CH6</strain>
    </source>
</reference>
<dbReference type="InterPro" id="IPR000906">
    <property type="entry name" value="ZU5_dom"/>
</dbReference>
<feature type="domain" description="ZU5" evidence="2">
    <location>
        <begin position="206"/>
        <end position="283"/>
    </location>
</feature>
<gene>
    <name evidence="3" type="ORF">NEMVEDRAFT_v1g200386</name>
</gene>
<organism evidence="3 4">
    <name type="scientific">Nematostella vectensis</name>
    <name type="common">Starlet sea anemone</name>
    <dbReference type="NCBI Taxonomy" id="45351"/>
    <lineage>
        <taxon>Eukaryota</taxon>
        <taxon>Metazoa</taxon>
        <taxon>Cnidaria</taxon>
        <taxon>Anthozoa</taxon>
        <taxon>Hexacorallia</taxon>
        <taxon>Actiniaria</taxon>
        <taxon>Edwardsiidae</taxon>
        <taxon>Nematostella</taxon>
    </lineage>
</organism>
<evidence type="ECO:0000259" key="2">
    <source>
        <dbReference type="Pfam" id="PF00791"/>
    </source>
</evidence>
<dbReference type="STRING" id="45351.A7RQ09"/>
<protein>
    <recommendedName>
        <fullName evidence="2">ZU5 domain-containing protein</fullName>
    </recommendedName>
</protein>
<keyword evidence="4" id="KW-1185">Reference proteome</keyword>
<dbReference type="Pfam" id="PF00791">
    <property type="entry name" value="ZU5"/>
    <property type="match status" value="1"/>
</dbReference>
<evidence type="ECO:0000256" key="1">
    <source>
        <dbReference type="SAM" id="MobiDB-lite"/>
    </source>
</evidence>
<evidence type="ECO:0000313" key="3">
    <source>
        <dbReference type="EMBL" id="EDO46477.1"/>
    </source>
</evidence>
<dbReference type="EMBL" id="DS469527">
    <property type="protein sequence ID" value="EDO46477.1"/>
    <property type="molecule type" value="Genomic_DNA"/>
</dbReference>
<dbReference type="PhylomeDB" id="A7RQ09"/>
<dbReference type="InParanoid" id="A7RQ09"/>
<dbReference type="AlphaFoldDB" id="A7RQ09"/>
<proteinExistence type="predicted"/>